<dbReference type="GO" id="GO:0008168">
    <property type="term" value="F:methyltransferase activity"/>
    <property type="evidence" value="ECO:0007669"/>
    <property type="project" value="UniProtKB-KW"/>
</dbReference>
<dbReference type="GO" id="GO:0032259">
    <property type="term" value="P:methylation"/>
    <property type="evidence" value="ECO:0007669"/>
    <property type="project" value="UniProtKB-KW"/>
</dbReference>
<dbReference type="GeneID" id="6749901"/>
<dbReference type="Gene3D" id="3.90.120.10">
    <property type="entry name" value="DNA Methylase, subunit A, domain 2"/>
    <property type="match status" value="2"/>
</dbReference>
<dbReference type="PhylomeDB" id="B3RL43"/>
<evidence type="ECO:0000256" key="1">
    <source>
        <dbReference type="ARBA" id="ARBA00022603"/>
    </source>
</evidence>
<feature type="active site" evidence="7">
    <location>
        <position position="84"/>
    </location>
</feature>
<name>B3RL43_TRIAD</name>
<dbReference type="PROSITE" id="PS00095">
    <property type="entry name" value="C5_MTASE_2"/>
    <property type="match status" value="1"/>
</dbReference>
<dbReference type="KEGG" id="tad:TRIADDRAFT_49657"/>
<evidence type="ECO:0000256" key="5">
    <source>
        <dbReference type="ARBA" id="ARBA00039681"/>
    </source>
</evidence>
<evidence type="ECO:0000256" key="4">
    <source>
        <dbReference type="ARBA" id="ARBA00039081"/>
    </source>
</evidence>
<dbReference type="eggNOG" id="KOG0919">
    <property type="taxonomic scope" value="Eukaryota"/>
</dbReference>
<dbReference type="SUPFAM" id="SSF53335">
    <property type="entry name" value="S-adenosyl-L-methionine-dependent methyltransferases"/>
    <property type="match status" value="1"/>
</dbReference>
<keyword evidence="3 7" id="KW-0949">S-adenosyl-L-methionine</keyword>
<dbReference type="PROSITE" id="PS51679">
    <property type="entry name" value="SAM_MT_C5"/>
    <property type="match status" value="1"/>
</dbReference>
<dbReference type="EMBL" id="DS985241">
    <property type="protein sequence ID" value="EDV28696.1"/>
    <property type="molecule type" value="Genomic_DNA"/>
</dbReference>
<dbReference type="PRINTS" id="PR00105">
    <property type="entry name" value="C5METTRFRASE"/>
</dbReference>
<keyword evidence="2 7" id="KW-0808">Transferase</keyword>
<sequence>MSSARGQVMQVVEFYSGIGGMHYALQESNINAKILAAIDINTVANNVYRHNFGNTPVWQREIGKISLKELQELNGDLYTMSPPCQPFTRLGKKADVNDARTSSFLHVIDLLIKMENPPKYILLENVKGFETSAARNEFLLTPLQFGIPNSRLRRGYDGTSEFRPNVVKPDSQRSCCFTKSYFHYAEGTGSVLQITNPILHLKLRYFTPREVANIHCFPVHFNFPENATKKQCYRLLGNSLNVHVASELLKLLIT</sequence>
<proteinExistence type="inferred from homology"/>
<dbReference type="OrthoDB" id="414133at2759"/>
<evidence type="ECO:0000256" key="7">
    <source>
        <dbReference type="PROSITE-ProRule" id="PRU01016"/>
    </source>
</evidence>
<dbReference type="AlphaFoldDB" id="B3RL43"/>
<evidence type="ECO:0000256" key="2">
    <source>
        <dbReference type="ARBA" id="ARBA00022679"/>
    </source>
</evidence>
<dbReference type="PANTHER" id="PTHR46098:SF1">
    <property type="entry name" value="TRNA (CYTOSINE(38)-C(5))-METHYLTRANSFERASE"/>
    <property type="match status" value="1"/>
</dbReference>
<dbReference type="InterPro" id="IPR031303">
    <property type="entry name" value="C5_meth_CS"/>
</dbReference>
<dbReference type="Gene3D" id="3.40.50.150">
    <property type="entry name" value="Vaccinia Virus protein VP39"/>
    <property type="match status" value="1"/>
</dbReference>
<evidence type="ECO:0000256" key="6">
    <source>
        <dbReference type="ARBA" id="ARBA00042810"/>
    </source>
</evidence>
<dbReference type="RefSeq" id="XP_002107898.1">
    <property type="nucleotide sequence ID" value="XM_002107862.1"/>
</dbReference>
<dbReference type="InterPro" id="IPR001525">
    <property type="entry name" value="C5_MeTfrase"/>
</dbReference>
<dbReference type="EC" id="2.1.1.204" evidence="4"/>
<dbReference type="CTD" id="6749901"/>
<dbReference type="Pfam" id="PF00145">
    <property type="entry name" value="DNA_methylase"/>
    <property type="match status" value="2"/>
</dbReference>
<dbReference type="Proteomes" id="UP000009022">
    <property type="component" value="Unassembled WGS sequence"/>
</dbReference>
<dbReference type="OMA" id="HYAFKYA"/>
<evidence type="ECO:0000313" key="8">
    <source>
        <dbReference type="EMBL" id="EDV28696.1"/>
    </source>
</evidence>
<dbReference type="HOGENOM" id="CLU_049101_0_0_1"/>
<dbReference type="STRING" id="10228.B3RL43"/>
<evidence type="ECO:0000256" key="3">
    <source>
        <dbReference type="ARBA" id="ARBA00022691"/>
    </source>
</evidence>
<dbReference type="InterPro" id="IPR050750">
    <property type="entry name" value="C5-MTase"/>
</dbReference>
<dbReference type="GO" id="GO:0005634">
    <property type="term" value="C:nucleus"/>
    <property type="evidence" value="ECO:0000318"/>
    <property type="project" value="GO_Central"/>
</dbReference>
<evidence type="ECO:0000313" key="9">
    <source>
        <dbReference type="Proteomes" id="UP000009022"/>
    </source>
</evidence>
<comment type="similarity">
    <text evidence="7">Belongs to the class I-like SAM-binding methyltransferase superfamily. C5-methyltransferase family.</text>
</comment>
<reference evidence="8 9" key="1">
    <citation type="journal article" date="2008" name="Nature">
        <title>The Trichoplax genome and the nature of placozoans.</title>
        <authorList>
            <person name="Srivastava M."/>
            <person name="Begovic E."/>
            <person name="Chapman J."/>
            <person name="Putnam N.H."/>
            <person name="Hellsten U."/>
            <person name="Kawashima T."/>
            <person name="Kuo A."/>
            <person name="Mitros T."/>
            <person name="Salamov A."/>
            <person name="Carpenter M.L."/>
            <person name="Signorovitch A.Y."/>
            <person name="Moreno M.A."/>
            <person name="Kamm K."/>
            <person name="Grimwood J."/>
            <person name="Schmutz J."/>
            <person name="Shapiro H."/>
            <person name="Grigoriev I.V."/>
            <person name="Buss L.W."/>
            <person name="Schierwater B."/>
            <person name="Dellaporta S.L."/>
            <person name="Rokhsar D.S."/>
        </authorList>
    </citation>
    <scope>NUCLEOTIDE SEQUENCE [LARGE SCALE GENOMIC DNA]</scope>
    <source>
        <strain evidence="8 9">Grell-BS-1999</strain>
    </source>
</reference>
<dbReference type="InParanoid" id="B3RL43"/>
<organism evidence="8 9">
    <name type="scientific">Trichoplax adhaerens</name>
    <name type="common">Trichoplax reptans</name>
    <dbReference type="NCBI Taxonomy" id="10228"/>
    <lineage>
        <taxon>Eukaryota</taxon>
        <taxon>Metazoa</taxon>
        <taxon>Placozoa</taxon>
        <taxon>Uniplacotomia</taxon>
        <taxon>Trichoplacea</taxon>
        <taxon>Trichoplacidae</taxon>
        <taxon>Trichoplax</taxon>
    </lineage>
</organism>
<dbReference type="InterPro" id="IPR029063">
    <property type="entry name" value="SAM-dependent_MTases_sf"/>
</dbReference>
<accession>B3RL43</accession>
<keyword evidence="1 7" id="KW-0489">Methyltransferase</keyword>
<gene>
    <name evidence="8" type="ORF">TRIADDRAFT_49657</name>
</gene>
<dbReference type="FunCoup" id="B3RL43">
    <property type="interactions" value="827"/>
</dbReference>
<dbReference type="PANTHER" id="PTHR46098">
    <property type="entry name" value="TRNA (CYTOSINE(38)-C(5))-METHYLTRANSFERASE"/>
    <property type="match status" value="1"/>
</dbReference>
<protein>
    <recommendedName>
        <fullName evidence="5">tRNA (cytosine(38)-C(5))-methyltransferase</fullName>
        <ecNumber evidence="4">2.1.1.204</ecNumber>
    </recommendedName>
    <alternativeName>
        <fullName evidence="6">DNA (cytosine-5)-methyltransferase-like protein 2</fullName>
    </alternativeName>
</protein>
<keyword evidence="9" id="KW-1185">Reference proteome</keyword>